<evidence type="ECO:0000256" key="2">
    <source>
        <dbReference type="ARBA" id="ARBA00022448"/>
    </source>
</evidence>
<comment type="similarity">
    <text evidence="10">Belongs to the complex IV NDUFA4 subunit family.</text>
</comment>
<feature type="region of interest" description="Disordered" evidence="12">
    <location>
        <begin position="1"/>
        <end position="29"/>
    </location>
</feature>
<evidence type="ECO:0000256" key="12">
    <source>
        <dbReference type="SAM" id="MobiDB-lite"/>
    </source>
</evidence>
<dbReference type="AlphaFoldDB" id="A0A8C9WIL6"/>
<dbReference type="PANTHER" id="PTHR14256">
    <property type="entry name" value="NADH-UBIQUINONE OXIDOREDUCTASE MLRQ SUBUNIT"/>
    <property type="match status" value="1"/>
</dbReference>
<reference evidence="14" key="3">
    <citation type="submission" date="2025-09" db="UniProtKB">
        <authorList>
            <consortium name="Ensembl"/>
        </authorList>
    </citation>
    <scope>IDENTIFICATION</scope>
</reference>
<protein>
    <recommendedName>
        <fullName evidence="11">Cytochrome c oxidase subunit NDUFA4</fullName>
    </recommendedName>
</protein>
<keyword evidence="4 13" id="KW-0812">Transmembrane</keyword>
<dbReference type="Pfam" id="PF06522">
    <property type="entry name" value="B12D"/>
    <property type="match status" value="1"/>
</dbReference>
<sequence>MAISKRGASTDRAQLQQAMTEAARGPHSQGTADCWYPVRESLCRVWRTHRSASSTMLSAVGKQLRNHPALIPLFIFIGGGATMSLLYLTRLALRNPDVSWDRKNNPEPWNKLAPNEQYKLFAVNTDYSKLKKDRPDF</sequence>
<dbReference type="PANTHER" id="PTHR14256:SF4">
    <property type="entry name" value="CYTOCHROME C OXIDASE SUBUNIT NDUFA4"/>
    <property type="match status" value="1"/>
</dbReference>
<keyword evidence="8" id="KW-0496">Mitochondrion</keyword>
<organism evidence="14 15">
    <name type="scientific">Scleropages formosus</name>
    <name type="common">Asian bonytongue</name>
    <name type="synonym">Osteoglossum formosum</name>
    <dbReference type="NCBI Taxonomy" id="113540"/>
    <lineage>
        <taxon>Eukaryota</taxon>
        <taxon>Metazoa</taxon>
        <taxon>Chordata</taxon>
        <taxon>Craniata</taxon>
        <taxon>Vertebrata</taxon>
        <taxon>Euteleostomi</taxon>
        <taxon>Actinopterygii</taxon>
        <taxon>Neopterygii</taxon>
        <taxon>Teleostei</taxon>
        <taxon>Osteoglossocephala</taxon>
        <taxon>Osteoglossomorpha</taxon>
        <taxon>Osteoglossiformes</taxon>
        <taxon>Osteoglossidae</taxon>
        <taxon>Scleropages</taxon>
    </lineage>
</organism>
<evidence type="ECO:0000256" key="11">
    <source>
        <dbReference type="ARBA" id="ARBA00041121"/>
    </source>
</evidence>
<dbReference type="Proteomes" id="UP000694397">
    <property type="component" value="Chromosome 20"/>
</dbReference>
<feature type="transmembrane region" description="Helical" evidence="13">
    <location>
        <begin position="69"/>
        <end position="93"/>
    </location>
</feature>
<evidence type="ECO:0000313" key="15">
    <source>
        <dbReference type="Proteomes" id="UP000694397"/>
    </source>
</evidence>
<dbReference type="InterPro" id="IPR010530">
    <property type="entry name" value="B12D"/>
</dbReference>
<proteinExistence type="inferred from homology"/>
<evidence type="ECO:0000256" key="3">
    <source>
        <dbReference type="ARBA" id="ARBA00022660"/>
    </source>
</evidence>
<evidence type="ECO:0000256" key="1">
    <source>
        <dbReference type="ARBA" id="ARBA00004434"/>
    </source>
</evidence>
<evidence type="ECO:0000256" key="10">
    <source>
        <dbReference type="ARBA" id="ARBA00038186"/>
    </source>
</evidence>
<evidence type="ECO:0000256" key="9">
    <source>
        <dbReference type="ARBA" id="ARBA00023136"/>
    </source>
</evidence>
<keyword evidence="7 13" id="KW-1133">Transmembrane helix</keyword>
<accession>A0A8C9WIL6</accession>
<keyword evidence="15" id="KW-1185">Reference proteome</keyword>
<keyword evidence="5" id="KW-0999">Mitochondrion inner membrane</keyword>
<keyword evidence="9 13" id="KW-0472">Membrane</keyword>
<evidence type="ECO:0000256" key="8">
    <source>
        <dbReference type="ARBA" id="ARBA00023128"/>
    </source>
</evidence>
<evidence type="ECO:0000256" key="6">
    <source>
        <dbReference type="ARBA" id="ARBA00022982"/>
    </source>
</evidence>
<gene>
    <name evidence="14" type="primary">NDUFA4</name>
    <name evidence="14" type="synonym">ndufa4</name>
</gene>
<keyword evidence="6" id="KW-0249">Electron transport</keyword>
<keyword evidence="2" id="KW-0813">Transport</keyword>
<evidence type="ECO:0000256" key="5">
    <source>
        <dbReference type="ARBA" id="ARBA00022792"/>
    </source>
</evidence>
<name>A0A8C9WIL6_SCLFO</name>
<reference evidence="14" key="2">
    <citation type="submission" date="2025-08" db="UniProtKB">
        <authorList>
            <consortium name="Ensembl"/>
        </authorList>
    </citation>
    <scope>IDENTIFICATION</scope>
</reference>
<dbReference type="OrthoDB" id="5511684at2759"/>
<comment type="subcellular location">
    <subcellularLocation>
        <location evidence="1">Mitochondrion inner membrane</location>
        <topology evidence="1">Single-pass membrane protein</topology>
    </subcellularLocation>
</comment>
<reference evidence="14 15" key="1">
    <citation type="submission" date="2019-04" db="EMBL/GenBank/DDBJ databases">
        <authorList>
            <consortium name="Wellcome Sanger Institute Data Sharing"/>
        </authorList>
    </citation>
    <scope>NUCLEOTIDE SEQUENCE [LARGE SCALE GENOMIC DNA]</scope>
</reference>
<dbReference type="GO" id="GO:0005743">
    <property type="term" value="C:mitochondrial inner membrane"/>
    <property type="evidence" value="ECO:0007669"/>
    <property type="project" value="UniProtKB-SubCell"/>
</dbReference>
<evidence type="ECO:0000256" key="7">
    <source>
        <dbReference type="ARBA" id="ARBA00022989"/>
    </source>
</evidence>
<evidence type="ECO:0000313" key="14">
    <source>
        <dbReference type="Ensembl" id="ENSSFOP00015075172.1"/>
    </source>
</evidence>
<keyword evidence="3" id="KW-0679">Respiratory chain</keyword>
<evidence type="ECO:0000256" key="13">
    <source>
        <dbReference type="SAM" id="Phobius"/>
    </source>
</evidence>
<dbReference type="GeneTree" id="ENSGT00940000154268"/>
<dbReference type="Ensembl" id="ENSSFOT00015044209.1">
    <property type="protein sequence ID" value="ENSSFOP00015075172.1"/>
    <property type="gene ID" value="ENSSFOG00015027987.1"/>
</dbReference>
<evidence type="ECO:0000256" key="4">
    <source>
        <dbReference type="ARBA" id="ARBA00022692"/>
    </source>
</evidence>